<evidence type="ECO:0000313" key="14">
    <source>
        <dbReference type="EMBL" id="SEL44076.1"/>
    </source>
</evidence>
<dbReference type="OrthoDB" id="8421503at2"/>
<dbReference type="GO" id="GO:0003677">
    <property type="term" value="F:DNA binding"/>
    <property type="evidence" value="ECO:0007669"/>
    <property type="project" value="UniProtKB-UniRule"/>
</dbReference>
<evidence type="ECO:0000256" key="7">
    <source>
        <dbReference type="ARBA" id="ARBA00022705"/>
    </source>
</evidence>
<sequence length="366" mass="41149">MKFSIERERLLKPLQQVIGAVEKRQTMPILSNVLIRAETSRLELVATDLEVEWVAEMEHSVASPGLVTVPARKLLDICKALPEGATVGLHHEGDRLLVSSGRSRFTLSTLPADDYPSLEEMRANLSLEVTQRELLDLIERTSFAMAVQDVRYYLNGLMFEVEPGTVRTVATDGHRLSLCAIESIVETQEGLQLILPRKGVMELSRLLERVDDTVRLELGASHLRAVFAGLQFTSKLIDGRFPDYKRVVPEDDGHVLKVDRELLKQALGRTAILSNDKVRGVRMELGENLLKLQSHNPEQEEAEEELEVEYAGPAMEIGFNSTYLLDVVTHLEGEIMEIKFRMSGASIVIRDQVMPRAIYVVMPIRL</sequence>
<feature type="domain" description="DNA polymerase III beta sliding clamp N-terminal" evidence="11">
    <location>
        <begin position="1"/>
        <end position="118"/>
    </location>
</feature>
<dbReference type="Proteomes" id="UP000199256">
    <property type="component" value="Unassembled WGS sequence"/>
</dbReference>
<reference evidence="15" key="1">
    <citation type="submission" date="2016-10" db="EMBL/GenBank/DDBJ databases">
        <authorList>
            <person name="Varghese N."/>
            <person name="Submissions S."/>
        </authorList>
    </citation>
    <scope>NUCLEOTIDE SEQUENCE [LARGE SCALE GENOMIC DNA]</scope>
    <source>
        <strain evidence="15">DSM 241</strain>
    </source>
</reference>
<evidence type="ECO:0000259" key="13">
    <source>
        <dbReference type="Pfam" id="PF02768"/>
    </source>
</evidence>
<dbReference type="InterPro" id="IPR022635">
    <property type="entry name" value="DNA_polIII_beta_C"/>
</dbReference>
<dbReference type="GO" id="GO:0042802">
    <property type="term" value="F:identical protein binding"/>
    <property type="evidence" value="ECO:0007669"/>
    <property type="project" value="UniProtKB-ARBA"/>
</dbReference>
<evidence type="ECO:0000259" key="12">
    <source>
        <dbReference type="Pfam" id="PF02767"/>
    </source>
</evidence>
<dbReference type="STRING" id="1396821.SAMN05444515_11660"/>
<dbReference type="Gene3D" id="3.70.10.10">
    <property type="match status" value="1"/>
</dbReference>
<evidence type="ECO:0000256" key="8">
    <source>
        <dbReference type="ARBA" id="ARBA00022932"/>
    </source>
</evidence>
<dbReference type="SMART" id="SM00480">
    <property type="entry name" value="POL3Bc"/>
    <property type="match status" value="1"/>
</dbReference>
<keyword evidence="9" id="KW-0238">DNA-binding</keyword>
<dbReference type="InterPro" id="IPR001001">
    <property type="entry name" value="DNA_polIII_beta"/>
</dbReference>
<dbReference type="AlphaFoldDB" id="A0A1H7Q881"/>
<dbReference type="PANTHER" id="PTHR30478:SF0">
    <property type="entry name" value="BETA SLIDING CLAMP"/>
    <property type="match status" value="1"/>
</dbReference>
<comment type="similarity">
    <text evidence="2 10">Belongs to the beta sliding clamp family.</text>
</comment>
<comment type="subcellular location">
    <subcellularLocation>
        <location evidence="1 10">Cytoplasm</location>
    </subcellularLocation>
</comment>
<dbReference type="CDD" id="cd00140">
    <property type="entry name" value="beta_clamp"/>
    <property type="match status" value="1"/>
</dbReference>
<evidence type="ECO:0000256" key="3">
    <source>
        <dbReference type="ARBA" id="ARBA00021035"/>
    </source>
</evidence>
<accession>A0A1H7Q881</accession>
<dbReference type="Pfam" id="PF00712">
    <property type="entry name" value="DNA_pol3_beta"/>
    <property type="match status" value="1"/>
</dbReference>
<comment type="function">
    <text evidence="10">Confers DNA tethering and processivity to DNA polymerases and other proteins. Acts as a clamp, forming a ring around DNA (a reaction catalyzed by the clamp-loading complex) which diffuses in an ATP-independent manner freely and bidirectionally along dsDNA. Initially characterized for its ability to contact the catalytic subunit of DNA polymerase III (Pol III), a complex, multichain enzyme responsible for most of the replicative synthesis in bacteria; Pol III exhibits 3'-5' exonuclease proofreading activity. The beta chain is required for initiation of replication as well as for processivity of DNA replication.</text>
</comment>
<dbReference type="GO" id="GO:0005737">
    <property type="term" value="C:cytoplasm"/>
    <property type="evidence" value="ECO:0007669"/>
    <property type="project" value="UniProtKB-SubCell"/>
</dbReference>
<dbReference type="GO" id="GO:0008408">
    <property type="term" value="F:3'-5' exonuclease activity"/>
    <property type="evidence" value="ECO:0007669"/>
    <property type="project" value="InterPro"/>
</dbReference>
<evidence type="ECO:0000256" key="5">
    <source>
        <dbReference type="ARBA" id="ARBA00022679"/>
    </source>
</evidence>
<dbReference type="SUPFAM" id="SSF55979">
    <property type="entry name" value="DNA clamp"/>
    <property type="match status" value="3"/>
</dbReference>
<dbReference type="FunFam" id="3.10.150.10:FF:000001">
    <property type="entry name" value="Beta sliding clamp"/>
    <property type="match status" value="1"/>
</dbReference>
<dbReference type="InterPro" id="IPR046938">
    <property type="entry name" value="DNA_clamp_sf"/>
</dbReference>
<proteinExistence type="inferred from homology"/>
<dbReference type="GO" id="GO:0009360">
    <property type="term" value="C:DNA polymerase III complex"/>
    <property type="evidence" value="ECO:0007669"/>
    <property type="project" value="InterPro"/>
</dbReference>
<dbReference type="NCBIfam" id="TIGR00663">
    <property type="entry name" value="dnan"/>
    <property type="match status" value="1"/>
</dbReference>
<dbReference type="PANTHER" id="PTHR30478">
    <property type="entry name" value="DNA POLYMERASE III SUBUNIT BETA"/>
    <property type="match status" value="1"/>
</dbReference>
<dbReference type="Pfam" id="PF02767">
    <property type="entry name" value="DNA_pol3_beta_2"/>
    <property type="match status" value="1"/>
</dbReference>
<dbReference type="GO" id="GO:0003887">
    <property type="term" value="F:DNA-directed DNA polymerase activity"/>
    <property type="evidence" value="ECO:0007669"/>
    <property type="project" value="UniProtKB-UniRule"/>
</dbReference>
<feature type="domain" description="DNA polymerase III beta sliding clamp central" evidence="12">
    <location>
        <begin position="129"/>
        <end position="243"/>
    </location>
</feature>
<dbReference type="RefSeq" id="WP_090255002.1">
    <property type="nucleotide sequence ID" value="NZ_FOAA01000016.1"/>
</dbReference>
<dbReference type="Pfam" id="PF02768">
    <property type="entry name" value="DNA_pol3_beta_3"/>
    <property type="match status" value="1"/>
</dbReference>
<evidence type="ECO:0000313" key="15">
    <source>
        <dbReference type="Proteomes" id="UP000199256"/>
    </source>
</evidence>
<evidence type="ECO:0000256" key="1">
    <source>
        <dbReference type="ARBA" id="ARBA00004496"/>
    </source>
</evidence>
<keyword evidence="4 10" id="KW-0963">Cytoplasm</keyword>
<keyword evidence="15" id="KW-1185">Reference proteome</keyword>
<comment type="subunit">
    <text evidence="10">Forms a ring-shaped head-to-tail homodimer around DNA.</text>
</comment>
<evidence type="ECO:0000256" key="2">
    <source>
        <dbReference type="ARBA" id="ARBA00010752"/>
    </source>
</evidence>
<dbReference type="PIRSF" id="PIRSF000804">
    <property type="entry name" value="DNA_pol_III_b"/>
    <property type="match status" value="1"/>
</dbReference>
<dbReference type="EMBL" id="FOAA01000016">
    <property type="protein sequence ID" value="SEL44076.1"/>
    <property type="molecule type" value="Genomic_DNA"/>
</dbReference>
<gene>
    <name evidence="14" type="ORF">SAMN05444515_11660</name>
</gene>
<protein>
    <recommendedName>
        <fullName evidence="3 10">Beta sliding clamp</fullName>
    </recommendedName>
</protein>
<organism evidence="14 15">
    <name type="scientific">Ectothiorhodospira marina</name>
    <dbReference type="NCBI Taxonomy" id="1396821"/>
    <lineage>
        <taxon>Bacteria</taxon>
        <taxon>Pseudomonadati</taxon>
        <taxon>Pseudomonadota</taxon>
        <taxon>Gammaproteobacteria</taxon>
        <taxon>Chromatiales</taxon>
        <taxon>Ectothiorhodospiraceae</taxon>
        <taxon>Ectothiorhodospira</taxon>
    </lineage>
</organism>
<keyword evidence="5 10" id="KW-0808">Transferase</keyword>
<evidence type="ECO:0000259" key="11">
    <source>
        <dbReference type="Pfam" id="PF00712"/>
    </source>
</evidence>
<feature type="domain" description="DNA polymerase III beta sliding clamp C-terminal" evidence="13">
    <location>
        <begin position="245"/>
        <end position="365"/>
    </location>
</feature>
<name>A0A1H7Q881_9GAMM</name>
<evidence type="ECO:0000256" key="10">
    <source>
        <dbReference type="PIRNR" id="PIRNR000804"/>
    </source>
</evidence>
<dbReference type="InterPro" id="IPR022634">
    <property type="entry name" value="DNA_polIII_beta_N"/>
</dbReference>
<dbReference type="InterPro" id="IPR022637">
    <property type="entry name" value="DNA_polIII_beta_cen"/>
</dbReference>
<dbReference type="Gene3D" id="3.10.150.10">
    <property type="entry name" value="DNA Polymerase III, subunit A, domain 2"/>
    <property type="match status" value="1"/>
</dbReference>
<keyword evidence="8 10" id="KW-0239">DNA-directed DNA polymerase</keyword>
<evidence type="ECO:0000256" key="9">
    <source>
        <dbReference type="ARBA" id="ARBA00023125"/>
    </source>
</evidence>
<keyword evidence="7 10" id="KW-0235">DNA replication</keyword>
<evidence type="ECO:0000256" key="4">
    <source>
        <dbReference type="ARBA" id="ARBA00022490"/>
    </source>
</evidence>
<dbReference type="GO" id="GO:0006271">
    <property type="term" value="P:DNA strand elongation involved in DNA replication"/>
    <property type="evidence" value="ECO:0007669"/>
    <property type="project" value="TreeGrafter"/>
</dbReference>
<keyword evidence="6 10" id="KW-0548">Nucleotidyltransferase</keyword>
<evidence type="ECO:0000256" key="6">
    <source>
        <dbReference type="ARBA" id="ARBA00022695"/>
    </source>
</evidence>